<dbReference type="Gene3D" id="3.40.50.300">
    <property type="entry name" value="P-loop containing nucleotide triphosphate hydrolases"/>
    <property type="match status" value="1"/>
</dbReference>
<dbReference type="Pfam" id="PF13732">
    <property type="entry name" value="DrrA1-3_C"/>
    <property type="match status" value="1"/>
</dbReference>
<sequence>MKIIEIDNLKKVFNGFIAVNNVSFDVDKGEIFGFLGPNGAGKTTTIRMLCGVLKPTSGFGRVAGFDVIKENEKIKQHIGYMSQKFSLYRDLTAGENIDFFAGIYRISLSEKKRKKRWALEFAELGGFENTITNRLPPGQRQRLALVCALMHSPSILFLDEPTAGTDPISRRRFWNLIYRLKNEQGVTIFITTHYMDEAEHCERVALIQRGKIRALGKPAELKKGIKEKVLLVQGTPLPLIKKAAEQSAAERIIPFGSSLHIFLKDDSNAAELKQRLKNLNVKVTRFTAITPTLEDVFLSVMEQQL</sequence>
<dbReference type="AlphaFoldDB" id="A0A9C9JZJ7"/>
<dbReference type="EMBL" id="DRIG01000029">
    <property type="protein sequence ID" value="HEC77995.1"/>
    <property type="molecule type" value="Genomic_DNA"/>
</dbReference>
<gene>
    <name evidence="6" type="ORF">ENI34_02490</name>
</gene>
<organism evidence="6 7">
    <name type="scientific">candidate division WOR-3 bacterium</name>
    <dbReference type="NCBI Taxonomy" id="2052148"/>
    <lineage>
        <taxon>Bacteria</taxon>
        <taxon>Bacteria division WOR-3</taxon>
    </lineage>
</organism>
<dbReference type="PANTHER" id="PTHR42711">
    <property type="entry name" value="ABC TRANSPORTER ATP-BINDING PROTEIN"/>
    <property type="match status" value="1"/>
</dbReference>
<dbReference type="InterPro" id="IPR027417">
    <property type="entry name" value="P-loop_NTPase"/>
</dbReference>
<comment type="caution">
    <text evidence="6">The sequence shown here is derived from an EMBL/GenBank/DDBJ whole genome shotgun (WGS) entry which is preliminary data.</text>
</comment>
<evidence type="ECO:0000313" key="7">
    <source>
        <dbReference type="Proteomes" id="UP000885826"/>
    </source>
</evidence>
<accession>A0A9C9JZJ7</accession>
<evidence type="ECO:0000256" key="1">
    <source>
        <dbReference type="ARBA" id="ARBA00005417"/>
    </source>
</evidence>
<name>A0A9C9JZJ7_UNCW3</name>
<dbReference type="GO" id="GO:0005524">
    <property type="term" value="F:ATP binding"/>
    <property type="evidence" value="ECO:0007669"/>
    <property type="project" value="UniProtKB-KW"/>
</dbReference>
<keyword evidence="3" id="KW-0547">Nucleotide-binding</keyword>
<evidence type="ECO:0000259" key="5">
    <source>
        <dbReference type="PROSITE" id="PS50893"/>
    </source>
</evidence>
<dbReference type="InterPro" id="IPR003439">
    <property type="entry name" value="ABC_transporter-like_ATP-bd"/>
</dbReference>
<dbReference type="InterPro" id="IPR003593">
    <property type="entry name" value="AAA+_ATPase"/>
</dbReference>
<evidence type="ECO:0000256" key="4">
    <source>
        <dbReference type="ARBA" id="ARBA00022840"/>
    </source>
</evidence>
<dbReference type="InterPro" id="IPR025302">
    <property type="entry name" value="DrrA1/2-like_C"/>
</dbReference>
<evidence type="ECO:0000256" key="3">
    <source>
        <dbReference type="ARBA" id="ARBA00022741"/>
    </source>
</evidence>
<feature type="domain" description="ABC transporter" evidence="5">
    <location>
        <begin position="4"/>
        <end position="234"/>
    </location>
</feature>
<dbReference type="SMART" id="SM00382">
    <property type="entry name" value="AAA"/>
    <property type="match status" value="1"/>
</dbReference>
<keyword evidence="4 6" id="KW-0067">ATP-binding</keyword>
<protein>
    <submittedName>
        <fullName evidence="6">ABC transporter ATP-binding protein</fullName>
    </submittedName>
</protein>
<dbReference type="Proteomes" id="UP000885826">
    <property type="component" value="Unassembled WGS sequence"/>
</dbReference>
<dbReference type="InterPro" id="IPR050763">
    <property type="entry name" value="ABC_transporter_ATP-binding"/>
</dbReference>
<evidence type="ECO:0000256" key="2">
    <source>
        <dbReference type="ARBA" id="ARBA00022448"/>
    </source>
</evidence>
<reference evidence="6" key="1">
    <citation type="journal article" date="2020" name="mSystems">
        <title>Genome- and Community-Level Interaction Insights into Carbon Utilization and Element Cycling Functions of Hydrothermarchaeota in Hydrothermal Sediment.</title>
        <authorList>
            <person name="Zhou Z."/>
            <person name="Liu Y."/>
            <person name="Xu W."/>
            <person name="Pan J."/>
            <person name="Luo Z.H."/>
            <person name="Li M."/>
        </authorList>
    </citation>
    <scope>NUCLEOTIDE SEQUENCE</scope>
    <source>
        <strain evidence="6">HyVt-388</strain>
    </source>
</reference>
<keyword evidence="2" id="KW-0813">Transport</keyword>
<dbReference type="PROSITE" id="PS50893">
    <property type="entry name" value="ABC_TRANSPORTER_2"/>
    <property type="match status" value="1"/>
</dbReference>
<dbReference type="Pfam" id="PF00005">
    <property type="entry name" value="ABC_tran"/>
    <property type="match status" value="1"/>
</dbReference>
<proteinExistence type="inferred from homology"/>
<dbReference type="GO" id="GO:0016887">
    <property type="term" value="F:ATP hydrolysis activity"/>
    <property type="evidence" value="ECO:0007669"/>
    <property type="project" value="InterPro"/>
</dbReference>
<dbReference type="SUPFAM" id="SSF52540">
    <property type="entry name" value="P-loop containing nucleoside triphosphate hydrolases"/>
    <property type="match status" value="1"/>
</dbReference>
<evidence type="ECO:0000313" key="6">
    <source>
        <dbReference type="EMBL" id="HEC77995.1"/>
    </source>
</evidence>
<comment type="similarity">
    <text evidence="1">Belongs to the ABC transporter superfamily.</text>
</comment>
<dbReference type="PANTHER" id="PTHR42711:SF5">
    <property type="entry name" value="ABC TRANSPORTER ATP-BINDING PROTEIN NATA"/>
    <property type="match status" value="1"/>
</dbReference>